<organism evidence="2 3">
    <name type="scientific">Orchesella dallaii</name>
    <dbReference type="NCBI Taxonomy" id="48710"/>
    <lineage>
        <taxon>Eukaryota</taxon>
        <taxon>Metazoa</taxon>
        <taxon>Ecdysozoa</taxon>
        <taxon>Arthropoda</taxon>
        <taxon>Hexapoda</taxon>
        <taxon>Collembola</taxon>
        <taxon>Entomobryomorpha</taxon>
        <taxon>Entomobryoidea</taxon>
        <taxon>Orchesellidae</taxon>
        <taxon>Orchesellinae</taxon>
        <taxon>Orchesella</taxon>
    </lineage>
</organism>
<dbReference type="InterPro" id="IPR012337">
    <property type="entry name" value="RNaseH-like_sf"/>
</dbReference>
<evidence type="ECO:0000313" key="2">
    <source>
        <dbReference type="EMBL" id="CAL8137402.1"/>
    </source>
</evidence>
<dbReference type="Pfam" id="PF18701">
    <property type="entry name" value="DUF5641"/>
    <property type="match status" value="1"/>
</dbReference>
<evidence type="ECO:0000259" key="1">
    <source>
        <dbReference type="Pfam" id="PF18701"/>
    </source>
</evidence>
<sequence length="424" mass="48779">MQEIWTLKFGWDEPLPTEIQQQWKDYCSQLQDIRKVIIPRCITVSSSARYEIHGFCDASERAYGVVLYLRAIGNDGQIKVSFITSKAKVAPLKQVTLARLELIGAVMLSKLMNNVQLIMKLDCELFAWCDSTIVLRWIAAHPRRWKTFVANRVAQIQEHTPVEIWRHVPGIQNPADLASRGITATELNNNVFWWNGPPWLQHHQIPLFHTSPASDSSVTEELTQVGIQWHFNSPSSPHHGGLWEAGVKSAKYHLKRVIGDANFNFEQFQTVLCQVEAVLNSRPLCPVSADPTDLNVLTPGHFLIGERLTSVPDDPLIEIKENRLSIWQRQQQRVQHFWRRWRMEYLNTLQQRNKWFRTEDNFRVGDMVILKEDNEGPGAWKIRRIADVHPGTDGNVRVVSVRTSTGILKRPIAKLIMLLDKNLI</sequence>
<name>A0ABP1RW65_9HEXA</name>
<dbReference type="Gene3D" id="3.30.420.10">
    <property type="entry name" value="Ribonuclease H-like superfamily/Ribonuclease H"/>
    <property type="match status" value="1"/>
</dbReference>
<dbReference type="PANTHER" id="PTHR47331:SF6">
    <property type="entry name" value="DOUBLECORTIN DOMAIN-CONTAINING PROTEIN"/>
    <property type="match status" value="1"/>
</dbReference>
<dbReference type="Proteomes" id="UP001642540">
    <property type="component" value="Unassembled WGS sequence"/>
</dbReference>
<accession>A0ABP1RW65</accession>
<dbReference type="SUPFAM" id="SSF56672">
    <property type="entry name" value="DNA/RNA polymerases"/>
    <property type="match status" value="1"/>
</dbReference>
<gene>
    <name evidence="2" type="ORF">ODALV1_LOCUS26900</name>
</gene>
<comment type="caution">
    <text evidence="2">The sequence shown here is derived from an EMBL/GenBank/DDBJ whole genome shotgun (WGS) entry which is preliminary data.</text>
</comment>
<dbReference type="SUPFAM" id="SSF53098">
    <property type="entry name" value="Ribonuclease H-like"/>
    <property type="match status" value="1"/>
</dbReference>
<evidence type="ECO:0000313" key="3">
    <source>
        <dbReference type="Proteomes" id="UP001642540"/>
    </source>
</evidence>
<dbReference type="InterPro" id="IPR040676">
    <property type="entry name" value="DUF5641"/>
</dbReference>
<dbReference type="EMBL" id="CAXLJM020000117">
    <property type="protein sequence ID" value="CAL8137402.1"/>
    <property type="molecule type" value="Genomic_DNA"/>
</dbReference>
<keyword evidence="3" id="KW-1185">Reference proteome</keyword>
<dbReference type="InterPro" id="IPR036397">
    <property type="entry name" value="RNaseH_sf"/>
</dbReference>
<proteinExistence type="predicted"/>
<dbReference type="Pfam" id="PF05380">
    <property type="entry name" value="Peptidase_A17"/>
    <property type="match status" value="1"/>
</dbReference>
<dbReference type="InterPro" id="IPR008042">
    <property type="entry name" value="Retrotrans_Pao"/>
</dbReference>
<dbReference type="PANTHER" id="PTHR47331">
    <property type="entry name" value="PHD-TYPE DOMAIN-CONTAINING PROTEIN"/>
    <property type="match status" value="1"/>
</dbReference>
<reference evidence="2 3" key="1">
    <citation type="submission" date="2024-08" db="EMBL/GenBank/DDBJ databases">
        <authorList>
            <person name="Cucini C."/>
            <person name="Frati F."/>
        </authorList>
    </citation>
    <scope>NUCLEOTIDE SEQUENCE [LARGE SCALE GENOMIC DNA]</scope>
</reference>
<dbReference type="InterPro" id="IPR043502">
    <property type="entry name" value="DNA/RNA_pol_sf"/>
</dbReference>
<protein>
    <recommendedName>
        <fullName evidence="1">DUF5641 domain-containing protein</fullName>
    </recommendedName>
</protein>
<feature type="domain" description="DUF5641" evidence="1">
    <location>
        <begin position="326"/>
        <end position="418"/>
    </location>
</feature>